<dbReference type="EMBL" id="FQZS01000006">
    <property type="protein sequence ID" value="SHI67066.1"/>
    <property type="molecule type" value="Genomic_DNA"/>
</dbReference>
<dbReference type="Proteomes" id="UP000184442">
    <property type="component" value="Unassembled WGS sequence"/>
</dbReference>
<feature type="transmembrane region" description="Helical" evidence="1">
    <location>
        <begin position="41"/>
        <end position="60"/>
    </location>
</feature>
<dbReference type="AlphaFoldDB" id="A0A1M6D1E3"/>
<keyword evidence="1" id="KW-1133">Transmembrane helix</keyword>
<gene>
    <name evidence="2" type="ORF">SAMN02745176_00965</name>
</gene>
<sequence>MSYHTYCKKVHKVNLFLTFFLITLILTPLIYLRGFLASKTYIMFGLVVAALAILNFFIPISDKVKGLLFALLPATAISSLFIIDNFALNKHYILFFTTIMIALYFNKQLIMIFGAFINIYIFALYFLRPTNFLGAEHNIPLFLTVYSVICGTLAALYFLSDAGNKLILNATSKNRRHKSLFNN</sequence>
<feature type="transmembrane region" description="Helical" evidence="1">
    <location>
        <begin position="13"/>
        <end position="32"/>
    </location>
</feature>
<name>A0A1M6D1E3_9FIRM</name>
<keyword evidence="1" id="KW-0812">Transmembrane</keyword>
<protein>
    <submittedName>
        <fullName evidence="2">Methyl-accepting chemotaxis protein</fullName>
    </submittedName>
</protein>
<dbReference type="STRING" id="1122184.SAMN02745176_00965"/>
<evidence type="ECO:0000313" key="2">
    <source>
        <dbReference type="EMBL" id="SHI67066.1"/>
    </source>
</evidence>
<keyword evidence="1" id="KW-0472">Membrane</keyword>
<dbReference type="RefSeq" id="WP_084524374.1">
    <property type="nucleotide sequence ID" value="NZ_FQZS01000006.1"/>
</dbReference>
<reference evidence="2 3" key="1">
    <citation type="submission" date="2016-11" db="EMBL/GenBank/DDBJ databases">
        <authorList>
            <person name="Jaros S."/>
            <person name="Januszkiewicz K."/>
            <person name="Wedrychowicz H."/>
        </authorList>
    </citation>
    <scope>NUCLEOTIDE SEQUENCE [LARGE SCALE GENOMIC DNA]</scope>
    <source>
        <strain evidence="2 3">DSM 19022</strain>
    </source>
</reference>
<dbReference type="OrthoDB" id="2542987at2"/>
<proteinExistence type="predicted"/>
<organism evidence="2 3">
    <name type="scientific">Lutispora thermophila DSM 19022</name>
    <dbReference type="NCBI Taxonomy" id="1122184"/>
    <lineage>
        <taxon>Bacteria</taxon>
        <taxon>Bacillati</taxon>
        <taxon>Bacillota</taxon>
        <taxon>Clostridia</taxon>
        <taxon>Lutisporales</taxon>
        <taxon>Lutisporaceae</taxon>
        <taxon>Lutispora</taxon>
    </lineage>
</organism>
<evidence type="ECO:0000256" key="1">
    <source>
        <dbReference type="SAM" id="Phobius"/>
    </source>
</evidence>
<feature type="transmembrane region" description="Helical" evidence="1">
    <location>
        <begin position="109"/>
        <end position="127"/>
    </location>
</feature>
<keyword evidence="3" id="KW-1185">Reference proteome</keyword>
<evidence type="ECO:0000313" key="3">
    <source>
        <dbReference type="Proteomes" id="UP000184442"/>
    </source>
</evidence>
<feature type="transmembrane region" description="Helical" evidence="1">
    <location>
        <begin position="66"/>
        <end position="88"/>
    </location>
</feature>
<accession>A0A1M6D1E3</accession>
<feature type="transmembrane region" description="Helical" evidence="1">
    <location>
        <begin position="139"/>
        <end position="159"/>
    </location>
</feature>